<feature type="signal peptide" evidence="4">
    <location>
        <begin position="1"/>
        <end position="26"/>
    </location>
</feature>
<dbReference type="InterPro" id="IPR051167">
    <property type="entry name" value="Prolyl_oligopep/macrocyclase"/>
</dbReference>
<dbReference type="SUPFAM" id="SSF50993">
    <property type="entry name" value="Peptidase/esterase 'gauge' domain"/>
    <property type="match status" value="1"/>
</dbReference>
<proteinExistence type="predicted"/>
<dbReference type="Proteomes" id="UP001285263">
    <property type="component" value="Unassembled WGS sequence"/>
</dbReference>
<keyword evidence="4" id="KW-0732">Signal</keyword>
<sequence length="711" mass="78245">MPRISLLRRLILATAVAVLSTQPAFAADDPYQWLEDIDGARSMAWVQQHNEATAKRLEARPQYAGLYRDAMQVLSSASRVPEVQQHGQWLYNLWQDAEHPRGIYRRTSLAEFSKPNTHWETLLDIDALSREEGTGFAFGGAVFRGSDERRALILLAPGGGDAAEVREFDVESRSFVAGGFRLPSAKSRVSWRDDDSLFVATDFGPDSLTRSGYPRLVKVWRRGTPLAEAAPLYEAGADSVQVHVQRVDMHGGGAPLDVMDEGVTFWNSRHALLVDGKPVPLALPATAAISGGYQGRLVLWLKADWTVAGKTWPSGAVLLVDPAQLQGQQGEAPQAVFLPDGHTVVQGVDATGHGILLTSLDQVRGRLDRYSRDAKGWHRTAIPFPDNSAIRVLTVDDASGDAIVQHESFLTPPSLWQVSAGIGTQGGHPRKLKSQAASFDGSRFKVTQYWASSADGTRVPYFVVGSKRLKFDGANPVWMFSYGGFEASLLPSYSGSYEDMHGAYGKLWLERGGVFVLANIRGGGEFGPAWHTSALRENHVKAFEDFEAVAADLARRRISSPRHIGIEGRSNGGLLVSATMLRRPELYGAVVCGNPLVDMQRYNKLLAGASWEAEYGNPDVPEDWAFISQYSPYQRLQPGMKLPPVMFYSTTRDDRVHPAHARKMAAKMEDAGYAVEYFENVEGGHHGPVVTEQLATRIARTFTFLWERVGR</sequence>
<dbReference type="Pfam" id="PF00326">
    <property type="entry name" value="Peptidase_S9"/>
    <property type="match status" value="1"/>
</dbReference>
<dbReference type="Pfam" id="PF02897">
    <property type="entry name" value="Peptidase_S9_N"/>
    <property type="match status" value="1"/>
</dbReference>
<dbReference type="InterPro" id="IPR029058">
    <property type="entry name" value="AB_hydrolase_fold"/>
</dbReference>
<evidence type="ECO:0000256" key="1">
    <source>
        <dbReference type="ARBA" id="ARBA00022670"/>
    </source>
</evidence>
<protein>
    <submittedName>
        <fullName evidence="7">Prolyl oligopeptidase family serine peptidase</fullName>
    </submittedName>
</protein>
<feature type="domain" description="Peptidase S9A N-terminal" evidence="6">
    <location>
        <begin position="26"/>
        <end position="419"/>
    </location>
</feature>
<gene>
    <name evidence="7" type="ORF">SNE35_18885</name>
</gene>
<accession>A0ABU5DJX3</accession>
<dbReference type="SUPFAM" id="SSF53474">
    <property type="entry name" value="alpha/beta-Hydrolases"/>
    <property type="match status" value="1"/>
</dbReference>
<keyword evidence="1" id="KW-0645">Protease</keyword>
<evidence type="ECO:0000313" key="8">
    <source>
        <dbReference type="Proteomes" id="UP001285263"/>
    </source>
</evidence>
<organism evidence="7 8">
    <name type="scientific">Roseateles agri</name>
    <dbReference type="NCBI Taxonomy" id="3098619"/>
    <lineage>
        <taxon>Bacteria</taxon>
        <taxon>Pseudomonadati</taxon>
        <taxon>Pseudomonadota</taxon>
        <taxon>Betaproteobacteria</taxon>
        <taxon>Burkholderiales</taxon>
        <taxon>Sphaerotilaceae</taxon>
        <taxon>Roseateles</taxon>
    </lineage>
</organism>
<keyword evidence="3" id="KW-0720">Serine protease</keyword>
<dbReference type="PRINTS" id="PR00862">
    <property type="entry name" value="PROLIGOPTASE"/>
</dbReference>
<feature type="domain" description="Peptidase S9 prolyl oligopeptidase catalytic" evidence="5">
    <location>
        <begin position="508"/>
        <end position="709"/>
    </location>
</feature>
<dbReference type="PANTHER" id="PTHR42881">
    <property type="entry name" value="PROLYL ENDOPEPTIDASE"/>
    <property type="match status" value="1"/>
</dbReference>
<dbReference type="Gene3D" id="3.40.50.1820">
    <property type="entry name" value="alpha/beta hydrolase"/>
    <property type="match status" value="1"/>
</dbReference>
<reference evidence="7 8" key="1">
    <citation type="submission" date="2023-11" db="EMBL/GenBank/DDBJ databases">
        <title>Paucibacter sp. nov., isolated from fresh soil in Korea.</title>
        <authorList>
            <person name="Le N.T.T."/>
        </authorList>
    </citation>
    <scope>NUCLEOTIDE SEQUENCE [LARGE SCALE GENOMIC DNA]</scope>
    <source>
        <strain evidence="7 8">R3-3</strain>
    </source>
</reference>
<keyword evidence="8" id="KW-1185">Reference proteome</keyword>
<dbReference type="InterPro" id="IPR023302">
    <property type="entry name" value="Pept_S9A_N"/>
</dbReference>
<evidence type="ECO:0000313" key="7">
    <source>
        <dbReference type="EMBL" id="MDY0746586.1"/>
    </source>
</evidence>
<comment type="caution">
    <text evidence="7">The sequence shown here is derived from an EMBL/GenBank/DDBJ whole genome shotgun (WGS) entry which is preliminary data.</text>
</comment>
<evidence type="ECO:0000259" key="6">
    <source>
        <dbReference type="Pfam" id="PF02897"/>
    </source>
</evidence>
<evidence type="ECO:0000256" key="4">
    <source>
        <dbReference type="SAM" id="SignalP"/>
    </source>
</evidence>
<dbReference type="PANTHER" id="PTHR42881:SF13">
    <property type="entry name" value="PROLYL ENDOPEPTIDASE"/>
    <property type="match status" value="1"/>
</dbReference>
<dbReference type="Gene3D" id="2.130.10.120">
    <property type="entry name" value="Prolyl oligopeptidase, N-terminal domain"/>
    <property type="match status" value="1"/>
</dbReference>
<feature type="chain" id="PRO_5045295162" evidence="4">
    <location>
        <begin position="27"/>
        <end position="711"/>
    </location>
</feature>
<dbReference type="EMBL" id="JAXCLA010000006">
    <property type="protein sequence ID" value="MDY0746586.1"/>
    <property type="molecule type" value="Genomic_DNA"/>
</dbReference>
<evidence type="ECO:0000256" key="2">
    <source>
        <dbReference type="ARBA" id="ARBA00022801"/>
    </source>
</evidence>
<evidence type="ECO:0000259" key="5">
    <source>
        <dbReference type="Pfam" id="PF00326"/>
    </source>
</evidence>
<dbReference type="RefSeq" id="WP_320424531.1">
    <property type="nucleotide sequence ID" value="NZ_JAXCLA010000006.1"/>
</dbReference>
<dbReference type="InterPro" id="IPR001375">
    <property type="entry name" value="Peptidase_S9_cat"/>
</dbReference>
<keyword evidence="2" id="KW-0378">Hydrolase</keyword>
<dbReference type="InterPro" id="IPR002470">
    <property type="entry name" value="Peptidase_S9A"/>
</dbReference>
<evidence type="ECO:0000256" key="3">
    <source>
        <dbReference type="ARBA" id="ARBA00022825"/>
    </source>
</evidence>
<name>A0ABU5DJX3_9BURK</name>